<keyword evidence="2" id="KW-1185">Reference proteome</keyword>
<dbReference type="Proteomes" id="UP001431221">
    <property type="component" value="Unassembled WGS sequence"/>
</dbReference>
<evidence type="ECO:0000313" key="2">
    <source>
        <dbReference type="Proteomes" id="UP001431221"/>
    </source>
</evidence>
<sequence length="75" mass="8408">MAHHIFALQHNLFDAAAGPEIRSGGFPFRTGLRPAKPKETRDIRRKRFKAGLLAACRSALLFGKEADLETRQIHP</sequence>
<gene>
    <name evidence="1" type="ORF">M0H32_27185</name>
</gene>
<dbReference type="EMBL" id="JALNMJ010000033">
    <property type="protein sequence ID" value="MCK7615858.1"/>
    <property type="molecule type" value="Genomic_DNA"/>
</dbReference>
<comment type="caution">
    <text evidence="1">The sequence shown here is derived from an EMBL/GenBank/DDBJ whole genome shotgun (WGS) entry which is preliminary data.</text>
</comment>
<reference evidence="1" key="1">
    <citation type="submission" date="2022-04" db="EMBL/GenBank/DDBJ databases">
        <title>Roseibium sp. CAU 1639 isolated from mud.</title>
        <authorList>
            <person name="Kim W."/>
        </authorList>
    </citation>
    <scope>NUCLEOTIDE SEQUENCE</scope>
    <source>
        <strain evidence="1">CAU 1639</strain>
    </source>
</reference>
<accession>A0ABT0H2E4</accession>
<dbReference type="RefSeq" id="WP_248159715.1">
    <property type="nucleotide sequence ID" value="NZ_JALNMJ010000033.1"/>
</dbReference>
<organism evidence="1 2">
    <name type="scientific">Roseibium sediminicola</name>
    <dbReference type="NCBI Taxonomy" id="2933272"/>
    <lineage>
        <taxon>Bacteria</taxon>
        <taxon>Pseudomonadati</taxon>
        <taxon>Pseudomonadota</taxon>
        <taxon>Alphaproteobacteria</taxon>
        <taxon>Hyphomicrobiales</taxon>
        <taxon>Stappiaceae</taxon>
        <taxon>Roseibium</taxon>
    </lineage>
</organism>
<name>A0ABT0H2E4_9HYPH</name>
<proteinExistence type="predicted"/>
<protein>
    <submittedName>
        <fullName evidence="1">Uncharacterized protein</fullName>
    </submittedName>
</protein>
<evidence type="ECO:0000313" key="1">
    <source>
        <dbReference type="EMBL" id="MCK7615858.1"/>
    </source>
</evidence>